<evidence type="ECO:0000259" key="1">
    <source>
        <dbReference type="Pfam" id="PF13518"/>
    </source>
</evidence>
<keyword evidence="3" id="KW-1185">Reference proteome</keyword>
<evidence type="ECO:0000313" key="3">
    <source>
        <dbReference type="Proteomes" id="UP001164727"/>
    </source>
</evidence>
<organism evidence="2 3">
    <name type="scientific">Candidatus Phytoplasma rubi</name>
    <dbReference type="NCBI Taxonomy" id="399025"/>
    <lineage>
        <taxon>Bacteria</taxon>
        <taxon>Bacillati</taxon>
        <taxon>Mycoplasmatota</taxon>
        <taxon>Mollicutes</taxon>
        <taxon>Acholeplasmatales</taxon>
        <taxon>Acholeplasmataceae</taxon>
        <taxon>Candidatus Phytoplasma</taxon>
        <taxon>16SrV (Elm yellows group)</taxon>
    </lineage>
</organism>
<dbReference type="InterPro" id="IPR009057">
    <property type="entry name" value="Homeodomain-like_sf"/>
</dbReference>
<evidence type="ECO:0000313" key="2">
    <source>
        <dbReference type="EMBL" id="WAN63093.1"/>
    </source>
</evidence>
<dbReference type="InterPro" id="IPR055247">
    <property type="entry name" value="InsJ-like_HTH"/>
</dbReference>
<sequence length="90" mass="11272">MWLIPLKKKKYYDFETKFQVIIAKEKGMSNKEIQQKFQIVAVQQIYRWVKWFKERKFFHLQQQIGHNYTYKKIIFYGNKKTKNYKSLKKN</sequence>
<dbReference type="Pfam" id="PF13518">
    <property type="entry name" value="HTH_28"/>
    <property type="match status" value="1"/>
</dbReference>
<dbReference type="SUPFAM" id="SSF46689">
    <property type="entry name" value="Homeodomain-like"/>
    <property type="match status" value="1"/>
</dbReference>
<dbReference type="Proteomes" id="UP001164727">
    <property type="component" value="Chromosome"/>
</dbReference>
<dbReference type="RefSeq" id="WP_268849942.1">
    <property type="nucleotide sequence ID" value="NZ_CP114006.1"/>
</dbReference>
<proteinExistence type="predicted"/>
<dbReference type="EMBL" id="CP114006">
    <property type="protein sequence ID" value="WAN63093.1"/>
    <property type="molecule type" value="Genomic_DNA"/>
</dbReference>
<reference evidence="2 3" key="1">
    <citation type="journal article" date="2023" name="Microbiol. Resour. Announc.">
        <title>Complete Genome of 'Candidatus Phytoplasma rubi' RS, a Phytopathogenic Bacterium Associated with Rubus Stunt Disease.</title>
        <authorList>
            <person name="Duckeck D."/>
            <person name="Zubert C."/>
            <person name="Bohm J.W."/>
            <person name="Carminati G."/>
            <person name="Schneider B."/>
            <person name="Kube M."/>
        </authorList>
    </citation>
    <scope>NUCLEOTIDE SEQUENCE [LARGE SCALE GENOMIC DNA]</scope>
    <source>
        <strain evidence="2 3">RS</strain>
    </source>
</reference>
<gene>
    <name evidence="2" type="ORF">RS022_00840</name>
</gene>
<protein>
    <recommendedName>
        <fullName evidence="1">Insertion element IS150 protein InsJ-like helix-turn-helix domain-containing protein</fullName>
    </recommendedName>
</protein>
<name>A0ABY7BRL6_9MOLU</name>
<feature type="domain" description="Insertion element IS150 protein InsJ-like helix-turn-helix" evidence="1">
    <location>
        <begin position="19"/>
        <end position="54"/>
    </location>
</feature>
<accession>A0ABY7BRL6</accession>